<name>A0A6A5UT18_9PLEO</name>
<proteinExistence type="predicted"/>
<dbReference type="Proteomes" id="UP000800036">
    <property type="component" value="Unassembled WGS sequence"/>
</dbReference>
<sequence>MPQIGPINIELPATITARRILLDLSDLSNPPLRSIKSATQSSIHASFLIRNRTAVLRFKTWYGTVYGTVGASLRTYCWTRCVYDESVTTPAEAMCEVCSEINSEETQAIEYDDDWQTLVKLGKTVGELQASDCPLCRLFALAVVNDGSFFKGKQYPGLLILSRVKFLYHRHPTKHMLVSSPLEVHPVTAQYKTEY</sequence>
<dbReference type="EMBL" id="ML976731">
    <property type="protein sequence ID" value="KAF1967510.1"/>
    <property type="molecule type" value="Genomic_DNA"/>
</dbReference>
<evidence type="ECO:0000313" key="2">
    <source>
        <dbReference type="Proteomes" id="UP000800036"/>
    </source>
</evidence>
<organism evidence="1 2">
    <name type="scientific">Bimuria novae-zelandiae CBS 107.79</name>
    <dbReference type="NCBI Taxonomy" id="1447943"/>
    <lineage>
        <taxon>Eukaryota</taxon>
        <taxon>Fungi</taxon>
        <taxon>Dikarya</taxon>
        <taxon>Ascomycota</taxon>
        <taxon>Pezizomycotina</taxon>
        <taxon>Dothideomycetes</taxon>
        <taxon>Pleosporomycetidae</taxon>
        <taxon>Pleosporales</taxon>
        <taxon>Massarineae</taxon>
        <taxon>Didymosphaeriaceae</taxon>
        <taxon>Bimuria</taxon>
    </lineage>
</organism>
<dbReference type="AlphaFoldDB" id="A0A6A5UT18"/>
<protein>
    <submittedName>
        <fullName evidence="1">Uncharacterized protein</fullName>
    </submittedName>
</protein>
<reference evidence="1" key="1">
    <citation type="journal article" date="2020" name="Stud. Mycol.">
        <title>101 Dothideomycetes genomes: a test case for predicting lifestyles and emergence of pathogens.</title>
        <authorList>
            <person name="Haridas S."/>
            <person name="Albert R."/>
            <person name="Binder M."/>
            <person name="Bloem J."/>
            <person name="Labutti K."/>
            <person name="Salamov A."/>
            <person name="Andreopoulos B."/>
            <person name="Baker S."/>
            <person name="Barry K."/>
            <person name="Bills G."/>
            <person name="Bluhm B."/>
            <person name="Cannon C."/>
            <person name="Castanera R."/>
            <person name="Culley D."/>
            <person name="Daum C."/>
            <person name="Ezra D."/>
            <person name="Gonzalez J."/>
            <person name="Henrissat B."/>
            <person name="Kuo A."/>
            <person name="Liang C."/>
            <person name="Lipzen A."/>
            <person name="Lutzoni F."/>
            <person name="Magnuson J."/>
            <person name="Mondo S."/>
            <person name="Nolan M."/>
            <person name="Ohm R."/>
            <person name="Pangilinan J."/>
            <person name="Park H.-J."/>
            <person name="Ramirez L."/>
            <person name="Alfaro M."/>
            <person name="Sun H."/>
            <person name="Tritt A."/>
            <person name="Yoshinaga Y."/>
            <person name="Zwiers L.-H."/>
            <person name="Turgeon B."/>
            <person name="Goodwin S."/>
            <person name="Spatafora J."/>
            <person name="Crous P."/>
            <person name="Grigoriev I."/>
        </authorList>
    </citation>
    <scope>NUCLEOTIDE SEQUENCE</scope>
    <source>
        <strain evidence="1">CBS 107.79</strain>
    </source>
</reference>
<keyword evidence="2" id="KW-1185">Reference proteome</keyword>
<accession>A0A6A5UT18</accession>
<evidence type="ECO:0000313" key="1">
    <source>
        <dbReference type="EMBL" id="KAF1967510.1"/>
    </source>
</evidence>
<gene>
    <name evidence="1" type="ORF">BU23DRAFT_573124</name>
</gene>